<dbReference type="AlphaFoldDB" id="A0A915JZW3"/>
<proteinExistence type="predicted"/>
<dbReference type="WBParaSite" id="nRc.2.0.1.t31500-RA">
    <property type="protein sequence ID" value="nRc.2.0.1.t31500-RA"/>
    <property type="gene ID" value="nRc.2.0.1.g31500"/>
</dbReference>
<accession>A0A915JZW3</accession>
<dbReference type="Proteomes" id="UP000887565">
    <property type="component" value="Unplaced"/>
</dbReference>
<evidence type="ECO:0000313" key="2">
    <source>
        <dbReference type="WBParaSite" id="nRc.2.0.1.t31500-RA"/>
    </source>
</evidence>
<organism evidence="1 2">
    <name type="scientific">Romanomermis culicivorax</name>
    <name type="common">Nematode worm</name>
    <dbReference type="NCBI Taxonomy" id="13658"/>
    <lineage>
        <taxon>Eukaryota</taxon>
        <taxon>Metazoa</taxon>
        <taxon>Ecdysozoa</taxon>
        <taxon>Nematoda</taxon>
        <taxon>Enoplea</taxon>
        <taxon>Dorylaimia</taxon>
        <taxon>Mermithida</taxon>
        <taxon>Mermithoidea</taxon>
        <taxon>Mermithidae</taxon>
        <taxon>Romanomermis</taxon>
    </lineage>
</organism>
<keyword evidence="1" id="KW-1185">Reference proteome</keyword>
<reference evidence="2" key="1">
    <citation type="submission" date="2022-11" db="UniProtKB">
        <authorList>
            <consortium name="WormBaseParasite"/>
        </authorList>
    </citation>
    <scope>IDENTIFICATION</scope>
</reference>
<name>A0A915JZW3_ROMCU</name>
<protein>
    <submittedName>
        <fullName evidence="2">Uncharacterized protein</fullName>
    </submittedName>
</protein>
<sequence>MTAENSHCFFNCDSSQSSDETTKIGTIVNKIVLHLIDKFHFQSILFIFELRVYPIPKKYEDSFNEIGTRSFFKTETIELKKTESKILDCISRFSKNLYSLENDNQYVCCDNTICYLTERCLCYKYDYK</sequence>
<evidence type="ECO:0000313" key="1">
    <source>
        <dbReference type="Proteomes" id="UP000887565"/>
    </source>
</evidence>